<evidence type="ECO:0000313" key="3">
    <source>
        <dbReference type="EMBL" id="RKR73288.1"/>
    </source>
</evidence>
<sequence length="261" mass="28294">MSRPRGASRRGVAPRAVNANRGAATSARRSRVASLGLQRHRDEHRLPAIVALLVALALYVTLPSTFFAPVRYTVAGVGLLLLIPLLIVNPQRLHRETRWSKYVSSGQAFLLAAANTAALVQLVVLLVTGSSGDGPRLLLAALQVWLTGIIAFALVYWELDRGGPVTRRHVARRNMPVADFRFPQDEDADAVEEVASGSADKTGWVASYFDYFYLSLTNSMAFSPTDTMPLTTRAKALMALESASGFILLGLVISRAVSLLH</sequence>
<gene>
    <name evidence="3" type="ORF">C8E83_0379</name>
</gene>
<keyword evidence="2" id="KW-0472">Membrane</keyword>
<feature type="transmembrane region" description="Helical" evidence="2">
    <location>
        <begin position="109"/>
        <end position="131"/>
    </location>
</feature>
<dbReference type="EMBL" id="RBKS01000001">
    <property type="protein sequence ID" value="RKR73288.1"/>
    <property type="molecule type" value="Genomic_DNA"/>
</dbReference>
<keyword evidence="2" id="KW-0812">Transmembrane</keyword>
<dbReference type="AlphaFoldDB" id="A0A495ICV1"/>
<reference evidence="3 4" key="1">
    <citation type="submission" date="2018-10" db="EMBL/GenBank/DDBJ databases">
        <title>Sequencing the genomes of 1000 actinobacteria strains.</title>
        <authorList>
            <person name="Klenk H.-P."/>
        </authorList>
    </citation>
    <scope>NUCLEOTIDE SEQUENCE [LARGE SCALE GENOMIC DNA]</scope>
    <source>
        <strain evidence="3 4">DSM 17894</strain>
    </source>
</reference>
<protein>
    <submittedName>
        <fullName evidence="3">Putative membrane protein</fullName>
    </submittedName>
</protein>
<dbReference type="RefSeq" id="WP_245981352.1">
    <property type="nucleotide sequence ID" value="NZ_RBKS01000001.1"/>
</dbReference>
<evidence type="ECO:0000256" key="2">
    <source>
        <dbReference type="SAM" id="Phobius"/>
    </source>
</evidence>
<feature type="transmembrane region" description="Helical" evidence="2">
    <location>
        <begin position="236"/>
        <end position="257"/>
    </location>
</feature>
<proteinExistence type="predicted"/>
<keyword evidence="4" id="KW-1185">Reference proteome</keyword>
<name>A0A495ICV1_9MICO</name>
<evidence type="ECO:0000256" key="1">
    <source>
        <dbReference type="SAM" id="MobiDB-lite"/>
    </source>
</evidence>
<feature type="transmembrane region" description="Helical" evidence="2">
    <location>
        <begin position="46"/>
        <end position="64"/>
    </location>
</feature>
<dbReference type="SUPFAM" id="SSF81324">
    <property type="entry name" value="Voltage-gated potassium channels"/>
    <property type="match status" value="1"/>
</dbReference>
<dbReference type="Proteomes" id="UP000280008">
    <property type="component" value="Unassembled WGS sequence"/>
</dbReference>
<accession>A0A495ICV1</accession>
<comment type="caution">
    <text evidence="3">The sequence shown here is derived from an EMBL/GenBank/DDBJ whole genome shotgun (WGS) entry which is preliminary data.</text>
</comment>
<keyword evidence="2" id="KW-1133">Transmembrane helix</keyword>
<feature type="transmembrane region" description="Helical" evidence="2">
    <location>
        <begin position="137"/>
        <end position="159"/>
    </location>
</feature>
<feature type="transmembrane region" description="Helical" evidence="2">
    <location>
        <begin position="70"/>
        <end position="88"/>
    </location>
</feature>
<organism evidence="3 4">
    <name type="scientific">Frondihabitans australicus</name>
    <dbReference type="NCBI Taxonomy" id="386892"/>
    <lineage>
        <taxon>Bacteria</taxon>
        <taxon>Bacillati</taxon>
        <taxon>Actinomycetota</taxon>
        <taxon>Actinomycetes</taxon>
        <taxon>Micrococcales</taxon>
        <taxon>Microbacteriaceae</taxon>
        <taxon>Frondihabitans</taxon>
    </lineage>
</organism>
<evidence type="ECO:0000313" key="4">
    <source>
        <dbReference type="Proteomes" id="UP000280008"/>
    </source>
</evidence>
<feature type="region of interest" description="Disordered" evidence="1">
    <location>
        <begin position="1"/>
        <end position="25"/>
    </location>
</feature>